<name>A0ABU9YU33_9RHOO</name>
<keyword evidence="2" id="KW-0472">Membrane</keyword>
<evidence type="ECO:0000256" key="2">
    <source>
        <dbReference type="SAM" id="Phobius"/>
    </source>
</evidence>
<reference evidence="3 4" key="1">
    <citation type="journal article" date="2018" name="Int. J. Syst. Evol. Microbiol.">
        <title>Uliginosibacterium sediminicola sp. nov., isolated from freshwater sediment.</title>
        <authorList>
            <person name="Hwang W.M."/>
            <person name="Kim S.M."/>
            <person name="Kang K."/>
            <person name="Ahn T.Y."/>
        </authorList>
    </citation>
    <scope>NUCLEOTIDE SEQUENCE [LARGE SCALE GENOMIC DNA]</scope>
    <source>
        <strain evidence="3 4">M1-21</strain>
    </source>
</reference>
<dbReference type="EMBL" id="JBDIVE010000001">
    <property type="protein sequence ID" value="MEN3067213.1"/>
    <property type="molecule type" value="Genomic_DNA"/>
</dbReference>
<feature type="transmembrane region" description="Helical" evidence="2">
    <location>
        <begin position="103"/>
        <end position="123"/>
    </location>
</feature>
<feature type="transmembrane region" description="Helical" evidence="2">
    <location>
        <begin position="193"/>
        <end position="213"/>
    </location>
</feature>
<evidence type="ECO:0000313" key="3">
    <source>
        <dbReference type="EMBL" id="MEN3067213.1"/>
    </source>
</evidence>
<dbReference type="Proteomes" id="UP001410394">
    <property type="component" value="Unassembled WGS sequence"/>
</dbReference>
<feature type="transmembrane region" description="Helical" evidence="2">
    <location>
        <begin position="70"/>
        <end position="91"/>
    </location>
</feature>
<evidence type="ECO:0000313" key="4">
    <source>
        <dbReference type="Proteomes" id="UP001410394"/>
    </source>
</evidence>
<keyword evidence="2" id="KW-1133">Transmembrane helix</keyword>
<feature type="transmembrane region" description="Helical" evidence="2">
    <location>
        <begin position="31"/>
        <end position="49"/>
    </location>
</feature>
<protein>
    <recommendedName>
        <fullName evidence="5">MotA/TolQ/ExbB proton channel domain-containing protein</fullName>
    </recommendedName>
</protein>
<evidence type="ECO:0000256" key="1">
    <source>
        <dbReference type="SAM" id="MobiDB-lite"/>
    </source>
</evidence>
<comment type="caution">
    <text evidence="3">The sequence shown here is derived from an EMBL/GenBank/DDBJ whole genome shotgun (WGS) entry which is preliminary data.</text>
</comment>
<dbReference type="RefSeq" id="WP_345917981.1">
    <property type="nucleotide sequence ID" value="NZ_JBDIVE010000001.1"/>
</dbReference>
<sequence>MANIRVGLLALLALAAGLSFAQQANLLLSWLLLLALIIGVAATAGQAITGLWRGALIDDRNVMSLSRMQLLLWTCVVLSGYMTYALARIIQGLEHPLDIALEPSLWALMGISTGSLVGSPLILEGKKRIAASLQQLEASKAALGEQQEADPEDFTHQGQLATNRSISSARWSDMITGEELDTAPHLDIARLQMLFFTLISVASFAVGLGHFFLVNAPGIYGAQALFPSPDESLVALIGISHGGYLTAKAVRRSPATPSLDSKPAEATAVEDEHVQAVG</sequence>
<gene>
    <name evidence="3" type="ORF">ABDB84_01910</name>
</gene>
<accession>A0ABU9YU33</accession>
<organism evidence="3 4">
    <name type="scientific">Uliginosibacterium sediminicola</name>
    <dbReference type="NCBI Taxonomy" id="2024550"/>
    <lineage>
        <taxon>Bacteria</taxon>
        <taxon>Pseudomonadati</taxon>
        <taxon>Pseudomonadota</taxon>
        <taxon>Betaproteobacteria</taxon>
        <taxon>Rhodocyclales</taxon>
        <taxon>Zoogloeaceae</taxon>
        <taxon>Uliginosibacterium</taxon>
    </lineage>
</organism>
<evidence type="ECO:0008006" key="5">
    <source>
        <dbReference type="Google" id="ProtNLM"/>
    </source>
</evidence>
<proteinExistence type="predicted"/>
<keyword evidence="2" id="KW-0812">Transmembrane</keyword>
<feature type="region of interest" description="Disordered" evidence="1">
    <location>
        <begin position="255"/>
        <end position="278"/>
    </location>
</feature>
<keyword evidence="4" id="KW-1185">Reference proteome</keyword>